<dbReference type="EC" id="5.1.3.14" evidence="3"/>
<comment type="caution">
    <text evidence="3">The sequence shown here is derived from an EMBL/GenBank/DDBJ whole genome shotgun (WGS) entry which is preliminary data.</text>
</comment>
<dbReference type="Proteomes" id="UP000014216">
    <property type="component" value="Unassembled WGS sequence"/>
</dbReference>
<dbReference type="GO" id="GO:0008761">
    <property type="term" value="F:UDP-N-acetylglucosamine 2-epimerase activity"/>
    <property type="evidence" value="ECO:0007669"/>
    <property type="project" value="UniProtKB-EC"/>
</dbReference>
<dbReference type="PATRIC" id="fig|1286635.3.peg.4394"/>
<proteinExistence type="inferred from homology"/>
<dbReference type="CDD" id="cd03786">
    <property type="entry name" value="GTB_UDP-GlcNAc_2-Epimerase"/>
    <property type="match status" value="1"/>
</dbReference>
<protein>
    <submittedName>
        <fullName evidence="3">UDP-N-acetylglucosamine 2-epimerase WecB</fullName>
        <ecNumber evidence="3">5.1.3.14</ecNumber>
    </submittedName>
</protein>
<evidence type="ECO:0000259" key="2">
    <source>
        <dbReference type="Pfam" id="PF02350"/>
    </source>
</evidence>
<comment type="similarity">
    <text evidence="1">Belongs to the UDP-N-acetylglucosamine 2-epimerase family.</text>
</comment>
<gene>
    <name evidence="3" type="primary">wecB1</name>
    <name evidence="3" type="ORF">Dpo_13c00710</name>
</gene>
<name>S0FRH6_9BACT</name>
<sequence length="391" mass="43708">MKIISVVGARPNFMKIAPFIRAVEAYNKANAAGIEHLLVHTGQHYDDKMSRSFFKALDIPDADINLDVGSGSHAQQVGQTMMAFEKVVQAQKPDWVVVVGDVNATLACSVTAKKEWVKCCHIEAGLRSGDMTMPEEVNRLVTDRLSDLLLTPDLLSSENLRKEGVAEEKITFVGNIMIDTLEAQRPRAKNLSIQEIIQKNSIPEQSAPSPIITPHSRSTAPHAPLYALMTLHRPSNVDHPDVFTGIFNFLATEVAKDMSLFWPLHPRARQKMEEFGLWQRALACPGLVLLEPLGYHDMLRLNMDARIMLTDSGGLQEESTVLGTPCLTLRWNTERPVTLREHGGASVLVGNNVDRIREEYRRTLSSERRPVRPELWDGKTAGRCLQEILNH</sequence>
<reference evidence="3 4" key="1">
    <citation type="journal article" date="2013" name="Genome Announc.">
        <title>Draft Genome Sequence of Desulfotignum phosphitoxidans DSM 13687 Strain FiPS-3.</title>
        <authorList>
            <person name="Poehlein A."/>
            <person name="Daniel R."/>
            <person name="Simeonova D.D."/>
        </authorList>
    </citation>
    <scope>NUCLEOTIDE SEQUENCE [LARGE SCALE GENOMIC DNA]</scope>
    <source>
        <strain evidence="3 4">DSM 13687</strain>
    </source>
</reference>
<evidence type="ECO:0000256" key="1">
    <source>
        <dbReference type="RuleBase" id="RU003513"/>
    </source>
</evidence>
<dbReference type="Pfam" id="PF02350">
    <property type="entry name" value="Epimerase_2"/>
    <property type="match status" value="1"/>
</dbReference>
<dbReference type="PANTHER" id="PTHR43174:SF1">
    <property type="entry name" value="UDP-N-ACETYLGLUCOSAMINE 2-EPIMERASE"/>
    <property type="match status" value="1"/>
</dbReference>
<dbReference type="PANTHER" id="PTHR43174">
    <property type="entry name" value="UDP-N-ACETYLGLUCOSAMINE 2-EPIMERASE"/>
    <property type="match status" value="1"/>
</dbReference>
<keyword evidence="4" id="KW-1185">Reference proteome</keyword>
<dbReference type="SUPFAM" id="SSF53756">
    <property type="entry name" value="UDP-Glycosyltransferase/glycogen phosphorylase"/>
    <property type="match status" value="1"/>
</dbReference>
<feature type="domain" description="UDP-N-acetylglucosamine 2-epimerase" evidence="2">
    <location>
        <begin position="31"/>
        <end position="387"/>
    </location>
</feature>
<dbReference type="NCBIfam" id="TIGR00236">
    <property type="entry name" value="wecB"/>
    <property type="match status" value="1"/>
</dbReference>
<dbReference type="OrthoDB" id="9803238at2"/>
<evidence type="ECO:0000313" key="3">
    <source>
        <dbReference type="EMBL" id="EMS77673.1"/>
    </source>
</evidence>
<dbReference type="InterPro" id="IPR029767">
    <property type="entry name" value="WecB-like"/>
</dbReference>
<dbReference type="Gene3D" id="3.40.50.2000">
    <property type="entry name" value="Glycogen Phosphorylase B"/>
    <property type="match status" value="2"/>
</dbReference>
<dbReference type="EMBL" id="APJX01000013">
    <property type="protein sequence ID" value="EMS77673.1"/>
    <property type="molecule type" value="Genomic_DNA"/>
</dbReference>
<accession>S0FRH6</accession>
<dbReference type="InterPro" id="IPR003331">
    <property type="entry name" value="UDP_GlcNAc_Epimerase_2_dom"/>
</dbReference>
<dbReference type="RefSeq" id="WP_006968367.1">
    <property type="nucleotide sequence ID" value="NZ_APJX01000013.1"/>
</dbReference>
<keyword evidence="1 3" id="KW-0413">Isomerase</keyword>
<dbReference type="AlphaFoldDB" id="S0FRH6"/>
<evidence type="ECO:0000313" key="4">
    <source>
        <dbReference type="Proteomes" id="UP000014216"/>
    </source>
</evidence>
<organism evidence="3 4">
    <name type="scientific">Desulfotignum phosphitoxidans DSM 13687</name>
    <dbReference type="NCBI Taxonomy" id="1286635"/>
    <lineage>
        <taxon>Bacteria</taxon>
        <taxon>Pseudomonadati</taxon>
        <taxon>Thermodesulfobacteriota</taxon>
        <taxon>Desulfobacteria</taxon>
        <taxon>Desulfobacterales</taxon>
        <taxon>Desulfobacteraceae</taxon>
        <taxon>Desulfotignum</taxon>
    </lineage>
</organism>